<dbReference type="EMBL" id="CAUYUJ010019375">
    <property type="protein sequence ID" value="CAK0890675.1"/>
    <property type="molecule type" value="Genomic_DNA"/>
</dbReference>
<comment type="caution">
    <text evidence="2">The sequence shown here is derived from an EMBL/GenBank/DDBJ whole genome shotgun (WGS) entry which is preliminary data.</text>
</comment>
<sequence>MAAEHCAKGLHTKVLGRLAKLEGPSCSTGDIRRALSGSLCDLNGELIQSQPGLEGCGAAVALVAGRTVFLAVAGQSGATLCGQDPRASAEASAAASREGAKRKWTGSQVRALNPEAVAAAARRASGLPEPAPVAGARPARAASIQRLQAKNPTRRLGSSAASAGLFGGKKAGALDPTAVKNAQSVAVDKGAGAASSQPTTCASRSWRCPPTTTRCCCSATRPCTGAASRWSWRWRPPPTRATRRPRAPRRPSWRTATWCTRRRTTRRGCRTSGPTATRWSACPSPWCGERAPAARPEARAGSGEGARALAALGGRARQARADGGAWPGGEAAMKATMSAFYAEQAKRQKLDRGKRDEPTAIGPLTAEGSATQLKHVGEGKIFGMADLDGTSQWRVRMAKATHMRGGDDDEIQRGGDKGGKGGKGKGKGKKGKGKKGKGKGKKGKAKGKGGDSDDEGMCDAGDEAEEGDFEGGGEDPASPPRAGAGGRCLPSSVVVGMLGSTFCGERADAGLKSGVSLYRRNVQNQS</sequence>
<dbReference type="InterPro" id="IPR036457">
    <property type="entry name" value="PPM-type-like_dom_sf"/>
</dbReference>
<evidence type="ECO:0000313" key="3">
    <source>
        <dbReference type="Proteomes" id="UP001189429"/>
    </source>
</evidence>
<feature type="compositionally biased region" description="Basic residues" evidence="1">
    <location>
        <begin position="420"/>
        <end position="447"/>
    </location>
</feature>
<proteinExistence type="predicted"/>
<feature type="region of interest" description="Disordered" evidence="1">
    <location>
        <begin position="234"/>
        <end position="253"/>
    </location>
</feature>
<feature type="compositionally biased region" description="Basic and acidic residues" evidence="1">
    <location>
        <begin position="346"/>
        <end position="358"/>
    </location>
</feature>
<protein>
    <submittedName>
        <fullName evidence="2">Uncharacterized protein</fullName>
    </submittedName>
</protein>
<feature type="region of interest" description="Disordered" evidence="1">
    <location>
        <begin position="346"/>
        <end position="367"/>
    </location>
</feature>
<name>A0ABN9WV10_9DINO</name>
<feature type="region of interest" description="Disordered" evidence="1">
    <location>
        <begin position="401"/>
        <end position="488"/>
    </location>
</feature>
<reference evidence="2" key="1">
    <citation type="submission" date="2023-10" db="EMBL/GenBank/DDBJ databases">
        <authorList>
            <person name="Chen Y."/>
            <person name="Shah S."/>
            <person name="Dougan E. K."/>
            <person name="Thang M."/>
            <person name="Chan C."/>
        </authorList>
    </citation>
    <scope>NUCLEOTIDE SEQUENCE [LARGE SCALE GENOMIC DNA]</scope>
</reference>
<dbReference type="Gene3D" id="3.60.40.10">
    <property type="entry name" value="PPM-type phosphatase domain"/>
    <property type="match status" value="1"/>
</dbReference>
<dbReference type="Proteomes" id="UP001189429">
    <property type="component" value="Unassembled WGS sequence"/>
</dbReference>
<feature type="non-terminal residue" evidence="2">
    <location>
        <position position="526"/>
    </location>
</feature>
<accession>A0ABN9WV10</accession>
<evidence type="ECO:0000313" key="2">
    <source>
        <dbReference type="EMBL" id="CAK0890675.1"/>
    </source>
</evidence>
<feature type="compositionally biased region" description="Acidic residues" evidence="1">
    <location>
        <begin position="452"/>
        <end position="473"/>
    </location>
</feature>
<keyword evidence="3" id="KW-1185">Reference proteome</keyword>
<feature type="compositionally biased region" description="Basic residues" evidence="1">
    <location>
        <begin position="241"/>
        <end position="252"/>
    </location>
</feature>
<gene>
    <name evidence="2" type="ORF">PCOR1329_LOCUS70803</name>
</gene>
<evidence type="ECO:0000256" key="1">
    <source>
        <dbReference type="SAM" id="MobiDB-lite"/>
    </source>
</evidence>
<organism evidence="2 3">
    <name type="scientific">Prorocentrum cordatum</name>
    <dbReference type="NCBI Taxonomy" id="2364126"/>
    <lineage>
        <taxon>Eukaryota</taxon>
        <taxon>Sar</taxon>
        <taxon>Alveolata</taxon>
        <taxon>Dinophyceae</taxon>
        <taxon>Prorocentrales</taxon>
        <taxon>Prorocentraceae</taxon>
        <taxon>Prorocentrum</taxon>
    </lineage>
</organism>